<accession>A0ABR8IV13</accession>
<evidence type="ECO:0000313" key="2">
    <source>
        <dbReference type="Proteomes" id="UP000660270"/>
    </source>
</evidence>
<organism evidence="1 2">
    <name type="scientific">Aphanizomenon flos-aquae FACHB-1249</name>
    <dbReference type="NCBI Taxonomy" id="2692889"/>
    <lineage>
        <taxon>Bacteria</taxon>
        <taxon>Bacillati</taxon>
        <taxon>Cyanobacteriota</taxon>
        <taxon>Cyanophyceae</taxon>
        <taxon>Nostocales</taxon>
        <taxon>Aphanizomenonaceae</taxon>
        <taxon>Aphanizomenon</taxon>
    </lineage>
</organism>
<sequence>MNKQFNKNPFNKTTRGLEYYKKLQVFAEQELDNRFEDLALFIRNVIIEKDTPKSLPHELSKYDLIVLVPVDKKFPNRWSITPNIECCTQIYNDKDSKSITVEKFLSAPIIQYNNELYTLQNFVFAIAYSGSIHWQPSCEANQPNLNQLYNDVICEISETSLRLIHDISRCLVAAYKEIFEKFDGNNDGYSDIMSRQPMIVNNGQLIEDGYGDPTLLFNHSYLQIPIAEQVNYGIRICLELQMLNTLQQGFIFVYAEVLNVKKSLIKIAKNMLNFGRRIKIF</sequence>
<proteinExistence type="predicted"/>
<reference evidence="1 2" key="1">
    <citation type="journal article" date="2020" name="ISME J.">
        <title>Comparative genomics reveals insights into cyanobacterial evolution and habitat adaptation.</title>
        <authorList>
            <person name="Chen M.Y."/>
            <person name="Teng W.K."/>
            <person name="Zhao L."/>
            <person name="Hu C.X."/>
            <person name="Zhou Y.K."/>
            <person name="Han B.P."/>
            <person name="Song L.R."/>
            <person name="Shu W.S."/>
        </authorList>
    </citation>
    <scope>NUCLEOTIDE SEQUENCE [LARGE SCALE GENOMIC DNA]</scope>
    <source>
        <strain evidence="1 2">FACHB-1249</strain>
    </source>
</reference>
<dbReference type="EMBL" id="JACJTM010000062">
    <property type="protein sequence ID" value="MBD2687212.1"/>
    <property type="molecule type" value="Genomic_DNA"/>
</dbReference>
<evidence type="ECO:0000313" key="1">
    <source>
        <dbReference type="EMBL" id="MBD2687212.1"/>
    </source>
</evidence>
<name>A0ABR8IV13_APHFL</name>
<dbReference type="Proteomes" id="UP000660270">
    <property type="component" value="Unassembled WGS sequence"/>
</dbReference>
<protein>
    <submittedName>
        <fullName evidence="1">Uncharacterized protein</fullName>
    </submittedName>
</protein>
<gene>
    <name evidence="1" type="ORF">H6G43_18795</name>
</gene>
<comment type="caution">
    <text evidence="1">The sequence shown here is derived from an EMBL/GenBank/DDBJ whole genome shotgun (WGS) entry which is preliminary data.</text>
</comment>
<dbReference type="RefSeq" id="WP_190589255.1">
    <property type="nucleotide sequence ID" value="NZ_JACJTM010000062.1"/>
</dbReference>
<keyword evidence="2" id="KW-1185">Reference proteome</keyword>